<dbReference type="AlphaFoldDB" id="A0A8J2RDV1"/>
<accession>A0A8J2RDV1</accession>
<feature type="compositionally biased region" description="Polar residues" evidence="6">
    <location>
        <begin position="291"/>
        <end position="306"/>
    </location>
</feature>
<dbReference type="EMBL" id="CAKKLH010000041">
    <property type="protein sequence ID" value="CAH0100588.1"/>
    <property type="molecule type" value="Genomic_DNA"/>
</dbReference>
<dbReference type="InterPro" id="IPR036910">
    <property type="entry name" value="HMG_box_dom_sf"/>
</dbReference>
<organism evidence="7 8">
    <name type="scientific">Daphnia galeata</name>
    <dbReference type="NCBI Taxonomy" id="27404"/>
    <lineage>
        <taxon>Eukaryota</taxon>
        <taxon>Metazoa</taxon>
        <taxon>Ecdysozoa</taxon>
        <taxon>Arthropoda</taxon>
        <taxon>Crustacea</taxon>
        <taxon>Branchiopoda</taxon>
        <taxon>Diplostraca</taxon>
        <taxon>Cladocera</taxon>
        <taxon>Anomopoda</taxon>
        <taxon>Daphniidae</taxon>
        <taxon>Daphnia</taxon>
    </lineage>
</organism>
<evidence type="ECO:0000256" key="1">
    <source>
        <dbReference type="ARBA" id="ARBA00004123"/>
    </source>
</evidence>
<protein>
    <recommendedName>
        <fullName evidence="9">HMG box domain-containing protein</fullName>
    </recommendedName>
</protein>
<gene>
    <name evidence="7" type="ORF">DGAL_LOCUS2873</name>
</gene>
<feature type="compositionally biased region" description="Polar residues" evidence="6">
    <location>
        <begin position="51"/>
        <end position="73"/>
    </location>
</feature>
<feature type="compositionally biased region" description="Polar residues" evidence="6">
    <location>
        <begin position="313"/>
        <end position="323"/>
    </location>
</feature>
<dbReference type="Proteomes" id="UP000789390">
    <property type="component" value="Unassembled WGS sequence"/>
</dbReference>
<comment type="subcellular location">
    <subcellularLocation>
        <location evidence="1">Nucleus</location>
    </subcellularLocation>
</comment>
<feature type="compositionally biased region" description="Basic residues" evidence="6">
    <location>
        <begin position="74"/>
        <end position="83"/>
    </location>
</feature>
<keyword evidence="3" id="KW-0238">DNA-binding</keyword>
<evidence type="ECO:0000256" key="4">
    <source>
        <dbReference type="ARBA" id="ARBA00023163"/>
    </source>
</evidence>
<dbReference type="Gene3D" id="1.10.30.10">
    <property type="entry name" value="High mobility group box domain"/>
    <property type="match status" value="1"/>
</dbReference>
<dbReference type="OrthoDB" id="6247875at2759"/>
<dbReference type="InterPro" id="IPR050917">
    <property type="entry name" value="SOX_TF"/>
</dbReference>
<feature type="compositionally biased region" description="Polar residues" evidence="6">
    <location>
        <begin position="113"/>
        <end position="149"/>
    </location>
</feature>
<reference evidence="7" key="1">
    <citation type="submission" date="2021-11" db="EMBL/GenBank/DDBJ databases">
        <authorList>
            <person name="Schell T."/>
        </authorList>
    </citation>
    <scope>NUCLEOTIDE SEQUENCE</scope>
    <source>
        <strain evidence="7">M5</strain>
    </source>
</reference>
<dbReference type="GO" id="GO:0000978">
    <property type="term" value="F:RNA polymerase II cis-regulatory region sequence-specific DNA binding"/>
    <property type="evidence" value="ECO:0007669"/>
    <property type="project" value="TreeGrafter"/>
</dbReference>
<feature type="region of interest" description="Disordered" evidence="6">
    <location>
        <begin position="29"/>
        <end position="152"/>
    </location>
</feature>
<feature type="region of interest" description="Disordered" evidence="6">
    <location>
        <begin position="291"/>
        <end position="323"/>
    </location>
</feature>
<feature type="compositionally biased region" description="Polar residues" evidence="6">
    <location>
        <begin position="360"/>
        <end position="399"/>
    </location>
</feature>
<keyword evidence="5" id="KW-0539">Nucleus</keyword>
<evidence type="ECO:0000256" key="3">
    <source>
        <dbReference type="ARBA" id="ARBA00023125"/>
    </source>
</evidence>
<keyword evidence="2" id="KW-0805">Transcription regulation</keyword>
<evidence type="ECO:0008006" key="9">
    <source>
        <dbReference type="Google" id="ProtNLM"/>
    </source>
</evidence>
<evidence type="ECO:0000256" key="2">
    <source>
        <dbReference type="ARBA" id="ARBA00023015"/>
    </source>
</evidence>
<dbReference type="GO" id="GO:0005634">
    <property type="term" value="C:nucleus"/>
    <property type="evidence" value="ECO:0007669"/>
    <property type="project" value="UniProtKB-SubCell"/>
</dbReference>
<dbReference type="GO" id="GO:0000981">
    <property type="term" value="F:DNA-binding transcription factor activity, RNA polymerase II-specific"/>
    <property type="evidence" value="ECO:0007669"/>
    <property type="project" value="TreeGrafter"/>
</dbReference>
<dbReference type="PANTHER" id="PTHR45803:SF5">
    <property type="entry name" value="SOX100B"/>
    <property type="match status" value="1"/>
</dbReference>
<evidence type="ECO:0000256" key="6">
    <source>
        <dbReference type="SAM" id="MobiDB-lite"/>
    </source>
</evidence>
<keyword evidence="8" id="KW-1185">Reference proteome</keyword>
<evidence type="ECO:0000313" key="7">
    <source>
        <dbReference type="EMBL" id="CAH0100588.1"/>
    </source>
</evidence>
<dbReference type="PANTHER" id="PTHR45803">
    <property type="entry name" value="SOX100B"/>
    <property type="match status" value="1"/>
</dbReference>
<feature type="compositionally biased region" description="Basic and acidic residues" evidence="6">
    <location>
        <begin position="29"/>
        <end position="40"/>
    </location>
</feature>
<proteinExistence type="predicted"/>
<comment type="caution">
    <text evidence="7">The sequence shown here is derived from an EMBL/GenBank/DDBJ whole genome shotgun (WGS) entry which is preliminary data.</text>
</comment>
<name>A0A8J2RDV1_9CRUS</name>
<evidence type="ECO:0000313" key="8">
    <source>
        <dbReference type="Proteomes" id="UP000789390"/>
    </source>
</evidence>
<dbReference type="SUPFAM" id="SSF47095">
    <property type="entry name" value="HMG-box"/>
    <property type="match status" value="1"/>
</dbReference>
<evidence type="ECO:0000256" key="5">
    <source>
        <dbReference type="ARBA" id="ARBA00023242"/>
    </source>
</evidence>
<feature type="region of interest" description="Disordered" evidence="6">
    <location>
        <begin position="354"/>
        <end position="405"/>
    </location>
</feature>
<sequence length="476" mass="51390">MEYEFYLLSRVLSDDDKRPFVKQAERLRELHKQEHPDYKYQPRRRKIAGAKSSQMPLAPSSKASSMVTTATTKTRLKNHHHSSARIQKDRDSSRIGPKPSGSKLRNHTRSVMKVTTSSPTLASSSNRSTGIEANSCVSSQSPSTTTSLESRVPLSEGLDEHAHILNSRGVTSDTGGCKSFSSVNASADILCNEVTAPADQEEYNLYFHHDPTIAGVNSGIETGTFNNNPISTYSHSNYPSTIPVSSVASNNCMYEQHAYVDHQGGGVGVYLPWSHTPNNVGALLQRTYHYGNSNGYVPPQQHQPTSPEDRSDSAQSYVSSPPSCTSLHSPVASPVAVVANTNFAYSSCSSSRSNSNCNSPAGQQAQHQSSYQELYSPRSQSVGGTMNASQQQLEHSGSNSSRSATVSAVDVSSAHYFYGHNSPIAGNSGSPNVVDGYQQHQTYLPSIPTTSSTTKTSVATTTNIFSGGMESWLSYI</sequence>
<keyword evidence="4" id="KW-0804">Transcription</keyword>